<dbReference type="GO" id="GO:0015661">
    <property type="term" value="F:L-lysine efflux transmembrane transporter activity"/>
    <property type="evidence" value="ECO:0007669"/>
    <property type="project" value="InterPro"/>
</dbReference>
<proteinExistence type="predicted"/>
<name>A0A315XNH3_9EURY</name>
<feature type="transmembrane region" description="Helical" evidence="1">
    <location>
        <begin position="223"/>
        <end position="243"/>
    </location>
</feature>
<dbReference type="Proteomes" id="UP000251717">
    <property type="component" value="Unassembled WGS sequence"/>
</dbReference>
<feature type="transmembrane region" description="Helical" evidence="1">
    <location>
        <begin position="435"/>
        <end position="460"/>
    </location>
</feature>
<dbReference type="AlphaFoldDB" id="A0A315XNH3"/>
<dbReference type="InterPro" id="IPR021450">
    <property type="entry name" value="DUF3100"/>
</dbReference>
<feature type="transmembrane region" description="Helical" evidence="1">
    <location>
        <begin position="378"/>
        <end position="396"/>
    </location>
</feature>
<dbReference type="RefSeq" id="WP_243409694.1">
    <property type="nucleotide sequence ID" value="NZ_MZGS01000020.1"/>
</dbReference>
<gene>
    <name evidence="2" type="ORF">MBBTH_10690</name>
</gene>
<feature type="transmembrane region" description="Helical" evidence="1">
    <location>
        <begin position="130"/>
        <end position="156"/>
    </location>
</feature>
<keyword evidence="3" id="KW-1185">Reference proteome</keyword>
<feature type="transmembrane region" description="Helical" evidence="1">
    <location>
        <begin position="191"/>
        <end position="216"/>
    </location>
</feature>
<keyword evidence="1" id="KW-0472">Membrane</keyword>
<keyword evidence="1" id="KW-0812">Transmembrane</keyword>
<keyword evidence="1" id="KW-1133">Transmembrane helix</keyword>
<comment type="caution">
    <text evidence="2">The sequence shown here is derived from an EMBL/GenBank/DDBJ whole genome shotgun (WGS) entry which is preliminary data.</text>
</comment>
<evidence type="ECO:0000313" key="3">
    <source>
        <dbReference type="Proteomes" id="UP000251717"/>
    </source>
</evidence>
<protein>
    <recommendedName>
        <fullName evidence="4">DUF3100 domain-containing protein</fullName>
    </recommendedName>
</protein>
<evidence type="ECO:0000313" key="2">
    <source>
        <dbReference type="EMBL" id="PWB87503.1"/>
    </source>
</evidence>
<feature type="transmembrane region" description="Helical" evidence="1">
    <location>
        <begin position="70"/>
        <end position="88"/>
    </location>
</feature>
<evidence type="ECO:0008006" key="4">
    <source>
        <dbReference type="Google" id="ProtNLM"/>
    </source>
</evidence>
<feature type="transmembrane region" description="Helical" evidence="1">
    <location>
        <begin position="40"/>
        <end position="58"/>
    </location>
</feature>
<feature type="transmembrane region" description="Helical" evidence="1">
    <location>
        <begin position="402"/>
        <end position="423"/>
    </location>
</feature>
<accession>A0A315XNH3</accession>
<feature type="transmembrane region" description="Helical" evidence="1">
    <location>
        <begin position="351"/>
        <end position="371"/>
    </location>
</feature>
<reference evidence="2 3" key="1">
    <citation type="submission" date="2017-03" db="EMBL/GenBank/DDBJ databases">
        <title>Genome sequence of Methanobrevibacter thaueri.</title>
        <authorList>
            <person name="Poehlein A."/>
            <person name="Seedorf H."/>
            <person name="Daniel R."/>
        </authorList>
    </citation>
    <scope>NUCLEOTIDE SEQUENCE [LARGE SCALE GENOMIC DNA]</scope>
    <source>
        <strain evidence="2 3">DSM 11995</strain>
    </source>
</reference>
<organism evidence="2 3">
    <name type="scientific">Methanobrevibacter thaueri</name>
    <dbReference type="NCBI Taxonomy" id="190975"/>
    <lineage>
        <taxon>Archaea</taxon>
        <taxon>Methanobacteriati</taxon>
        <taxon>Methanobacteriota</taxon>
        <taxon>Methanomada group</taxon>
        <taxon>Methanobacteria</taxon>
        <taxon>Methanobacteriales</taxon>
        <taxon>Methanobacteriaceae</taxon>
        <taxon>Methanobrevibacter</taxon>
    </lineage>
</organism>
<sequence>MAINKSGGFFISKTDSDTERFGEGKPPEGGIDNSPLWKVYKLHFIAFIILLISIFIGVREIKITDNVSFLLLPITYSIVLGMIIYLSKHFKWVGDEEAKIAEGIMAILLGVIISKLAISSGESIYMIFNVGPALILQLFGDTFTIIALPIALLLGFRREAIGMTSSICRDPNVAIIIDKYGVKSAEARGVLFIYILGPIIGTLYMSFLASLCISLLPMHPYAYAMASGVGSASMNAAGLVPLVNLYPAMATQLEAFAGCSNVLSSAFGIYMFIFLALPITEKLYSWLSPVLCKSHAIEFNDGTIQDEDDAVNPFGLKMDNIRKIVAVFLVFSVIVAIGNVFSVHAPFADSLIGMLIIVAITFIGLCIGEVIPFHIPSIIIICLIGMFFAIPGVPTADFVTHYASQVDLTTICAAFLAYVGIALGKDWEKFKKIGWRGILITLIVITGTYLGSAIIAHLILLLSGSI</sequence>
<dbReference type="EMBL" id="MZGS01000020">
    <property type="protein sequence ID" value="PWB87503.1"/>
    <property type="molecule type" value="Genomic_DNA"/>
</dbReference>
<feature type="transmembrane region" description="Helical" evidence="1">
    <location>
        <begin position="255"/>
        <end position="277"/>
    </location>
</feature>
<evidence type="ECO:0000256" key="1">
    <source>
        <dbReference type="SAM" id="Phobius"/>
    </source>
</evidence>
<feature type="transmembrane region" description="Helical" evidence="1">
    <location>
        <begin position="100"/>
        <end position="118"/>
    </location>
</feature>
<feature type="transmembrane region" description="Helical" evidence="1">
    <location>
        <begin position="324"/>
        <end position="345"/>
    </location>
</feature>
<dbReference type="Pfam" id="PF11299">
    <property type="entry name" value="DUF3100"/>
    <property type="match status" value="1"/>
</dbReference>